<organism evidence="1 2">
    <name type="scientific">Vitis vinifera</name>
    <name type="common">Grape</name>
    <dbReference type="NCBI Taxonomy" id="29760"/>
    <lineage>
        <taxon>Eukaryota</taxon>
        <taxon>Viridiplantae</taxon>
        <taxon>Streptophyta</taxon>
        <taxon>Embryophyta</taxon>
        <taxon>Tracheophyta</taxon>
        <taxon>Spermatophyta</taxon>
        <taxon>Magnoliopsida</taxon>
        <taxon>eudicotyledons</taxon>
        <taxon>Gunneridae</taxon>
        <taxon>Pentapetalae</taxon>
        <taxon>rosids</taxon>
        <taxon>Vitales</taxon>
        <taxon>Vitaceae</taxon>
        <taxon>Viteae</taxon>
        <taxon>Vitis</taxon>
    </lineage>
</organism>
<name>A0A438CK35_VITVI</name>
<dbReference type="InterPro" id="IPR001611">
    <property type="entry name" value="Leu-rich_rpt"/>
</dbReference>
<dbReference type="AlphaFoldDB" id="A0A438CK35"/>
<dbReference type="InterPro" id="IPR032675">
    <property type="entry name" value="LRR_dom_sf"/>
</dbReference>
<gene>
    <name evidence="1" type="primary">VvCHDh000851_2</name>
    <name evidence="1" type="ORF">CK203_091482</name>
</gene>
<dbReference type="EMBL" id="QGNW01002192">
    <property type="protein sequence ID" value="RVW23583.1"/>
    <property type="molecule type" value="Genomic_DNA"/>
</dbReference>
<dbReference type="SUPFAM" id="SSF52058">
    <property type="entry name" value="L domain-like"/>
    <property type="match status" value="1"/>
</dbReference>
<dbReference type="Proteomes" id="UP000288805">
    <property type="component" value="Unassembled WGS sequence"/>
</dbReference>
<evidence type="ECO:0000313" key="1">
    <source>
        <dbReference type="EMBL" id="RVW23583.1"/>
    </source>
</evidence>
<accession>A0A438CK35</accession>
<reference evidence="1 2" key="1">
    <citation type="journal article" date="2018" name="PLoS Genet.">
        <title>Population sequencing reveals clonal diversity and ancestral inbreeding in the grapevine cultivar Chardonnay.</title>
        <authorList>
            <person name="Roach M.J."/>
            <person name="Johnson D.L."/>
            <person name="Bohlmann J."/>
            <person name="van Vuuren H.J."/>
            <person name="Jones S.J."/>
            <person name="Pretorius I.S."/>
            <person name="Schmidt S.A."/>
            <person name="Borneman A.R."/>
        </authorList>
    </citation>
    <scope>NUCLEOTIDE SEQUENCE [LARGE SCALE GENOMIC DNA]</scope>
    <source>
        <strain evidence="2">cv. Chardonnay</strain>
        <tissue evidence="1">Leaf</tissue>
    </source>
</reference>
<comment type="caution">
    <text evidence="1">The sequence shown here is derived from an EMBL/GenBank/DDBJ whole genome shotgun (WGS) entry which is preliminary data.</text>
</comment>
<protein>
    <submittedName>
        <fullName evidence="1">Putative disease resistance protein</fullName>
    </submittedName>
</protein>
<evidence type="ECO:0000313" key="2">
    <source>
        <dbReference type="Proteomes" id="UP000288805"/>
    </source>
</evidence>
<dbReference type="Gene3D" id="3.80.10.10">
    <property type="entry name" value="Ribonuclease Inhibitor"/>
    <property type="match status" value="1"/>
</dbReference>
<sequence length="235" mass="27286">MHDVIHDMALWLYCECGKEKNKILVYNDVCRLKEAQEILELKETEKMSLWDKNVEEFPKTLKCPNLKTLIVACNKLKKFPSGFFQFMPLIRDLDLSRNDNLSELPTGIELISSLISLKLFSMYNNNVLSGVEERLLDELESLNGINEIEVHKSSPMDKCGDVISLELASLFLKRMEHLLCLNIYKCNDLKDIKIKLEGEGTQRDVTLPNYIVARENYFHALRENFALNIVNQWNK</sequence>
<dbReference type="Pfam" id="PF13855">
    <property type="entry name" value="LRR_8"/>
    <property type="match status" value="1"/>
</dbReference>
<proteinExistence type="predicted"/>